<feature type="region of interest" description="Disordered" evidence="1">
    <location>
        <begin position="1"/>
        <end position="60"/>
    </location>
</feature>
<feature type="region of interest" description="Disordered" evidence="1">
    <location>
        <begin position="97"/>
        <end position="122"/>
    </location>
</feature>
<evidence type="ECO:0000313" key="3">
    <source>
        <dbReference type="WBParaSite" id="TMUE_3000011075.1"/>
    </source>
</evidence>
<dbReference type="AlphaFoldDB" id="A0A5S6QV24"/>
<organism evidence="2 3">
    <name type="scientific">Trichuris muris</name>
    <name type="common">Mouse whipworm</name>
    <dbReference type="NCBI Taxonomy" id="70415"/>
    <lineage>
        <taxon>Eukaryota</taxon>
        <taxon>Metazoa</taxon>
        <taxon>Ecdysozoa</taxon>
        <taxon>Nematoda</taxon>
        <taxon>Enoplea</taxon>
        <taxon>Dorylaimia</taxon>
        <taxon>Trichinellida</taxon>
        <taxon>Trichuridae</taxon>
        <taxon>Trichuris</taxon>
    </lineage>
</organism>
<feature type="region of interest" description="Disordered" evidence="1">
    <location>
        <begin position="182"/>
        <end position="274"/>
    </location>
</feature>
<dbReference type="WBParaSite" id="TMUE_3000011075.2">
    <property type="protein sequence ID" value="TMUE_3000011075.2"/>
    <property type="gene ID" value="WBGene00287286"/>
</dbReference>
<reference evidence="2" key="2">
    <citation type="submission" date="2014-03" db="EMBL/GenBank/DDBJ databases">
        <title>The whipworm genome and dual-species transcriptomics of an intimate host-pathogen interaction.</title>
        <authorList>
            <person name="Foth B.J."/>
            <person name="Tsai I.J."/>
            <person name="Reid A.J."/>
            <person name="Bancroft A.J."/>
            <person name="Nichol S."/>
            <person name="Tracey A."/>
            <person name="Holroyd N."/>
            <person name="Cotton J.A."/>
            <person name="Stanley E.J."/>
            <person name="Zarowiecki M."/>
            <person name="Liu J.Z."/>
            <person name="Huckvale T."/>
            <person name="Cooper P.J."/>
            <person name="Grencis R.K."/>
            <person name="Berriman M."/>
        </authorList>
    </citation>
    <scope>NUCLEOTIDE SEQUENCE [LARGE SCALE GENOMIC DNA]</scope>
    <source>
        <strain evidence="2">Edinburgh</strain>
    </source>
</reference>
<name>A0A5S6QV24_TRIMR</name>
<proteinExistence type="predicted"/>
<evidence type="ECO:0000256" key="1">
    <source>
        <dbReference type="SAM" id="MobiDB-lite"/>
    </source>
</evidence>
<keyword evidence="2" id="KW-1185">Reference proteome</keyword>
<reference evidence="3" key="3">
    <citation type="submission" date="2019-12" db="UniProtKB">
        <authorList>
            <consortium name="WormBaseParasite"/>
        </authorList>
    </citation>
    <scope>IDENTIFICATION</scope>
</reference>
<sequence>MSRAAEASRAERRKRRHQTFVENGSSSVGRERHQGDGRNDDALGVEPSFGSAACGSKAERSNRARLLGMEARAALLEGRRQVVREGLQRLSRENKRLGFDDADNGKPTLLNDDQPEVDGSSLDMDDCKARTRLLQQQAKIGSDPRFRMNDNFLADFDEQQDDEDFSPDEVITETQRQLSLAERVANSVTHGRAKMSSTSAKRGRLPKSLPVGVRYDPDNPSHHQFELQPMPATSLVNGEAKRKASDSANGRSSVRNDSRGPPRAPTVTHSVVDPKFAERLKASEESNEPAEGFSLLAAFGRTEVHESSKANGQSSASADVATALNPVHFQAIDAERKSRSSSASGGSAPKDWKSKAPKVKGQNFFFERNDRRITENLKKFRYKGSIEDLWKSWKEKQQTFKAIYRKRWIEARRRPRNRTERT</sequence>
<feature type="compositionally biased region" description="Basic and acidic residues" evidence="1">
    <location>
        <begin position="1"/>
        <end position="10"/>
    </location>
</feature>
<dbReference type="STRING" id="70415.A0A5S6QV24"/>
<feature type="compositionally biased region" description="Basic and acidic residues" evidence="1">
    <location>
        <begin position="215"/>
        <end position="225"/>
    </location>
</feature>
<protein>
    <submittedName>
        <fullName evidence="3 4">Uncharacterized protein</fullName>
    </submittedName>
</protein>
<evidence type="ECO:0000313" key="4">
    <source>
        <dbReference type="WBParaSite" id="TMUE_3000011075.2"/>
    </source>
</evidence>
<feature type="region of interest" description="Disordered" evidence="1">
    <location>
        <begin position="334"/>
        <end position="356"/>
    </location>
</feature>
<dbReference type="Proteomes" id="UP000046395">
    <property type="component" value="Unassembled WGS sequence"/>
</dbReference>
<dbReference type="WBParaSite" id="TMUE_3000011075.1">
    <property type="protein sequence ID" value="TMUE_3000011075.1"/>
    <property type="gene ID" value="WBGene00287286"/>
</dbReference>
<evidence type="ECO:0000313" key="2">
    <source>
        <dbReference type="Proteomes" id="UP000046395"/>
    </source>
</evidence>
<feature type="compositionally biased region" description="Basic and acidic residues" evidence="1">
    <location>
        <begin position="29"/>
        <end position="41"/>
    </location>
</feature>
<reference evidence="2" key="1">
    <citation type="submission" date="2013-11" db="EMBL/GenBank/DDBJ databases">
        <authorList>
            <person name="Aslett M."/>
        </authorList>
    </citation>
    <scope>NUCLEOTIDE SEQUENCE [LARGE SCALE GENOMIC DNA]</scope>
    <source>
        <strain evidence="2">Edinburgh</strain>
    </source>
</reference>
<accession>A0A5S6QV24</accession>